<dbReference type="AlphaFoldDB" id="A0A1B9II46"/>
<keyword evidence="3" id="KW-1185">Reference proteome</keyword>
<dbReference type="Proteomes" id="UP000092583">
    <property type="component" value="Unassembled WGS sequence"/>
</dbReference>
<sequence>MPVSIFLSDPSNWTTPHTNSQGELVSISQHRERTDDSQSEEIIKRRIEALGILSRRPDDFHNDFEEIGLGKIAFILEEEIFQLTTTTEKEGESEVIRVLKWDKKWVYHSSAPPCDNPHCAGYTSDRLPRQESWGRFIQEQNYDNQSCNTECDLSKKMEQDRYIPKEPHIRWTCGIYSYRDDLGTIRCCSRDISDPGSTQNMPSSSLEGRKRLLKSECFVNWLNGL</sequence>
<reference evidence="2 3" key="1">
    <citation type="submission" date="2013-07" db="EMBL/GenBank/DDBJ databases">
        <title>The Genome Sequence of Kwoniella mangroviensis CBS10435.</title>
        <authorList>
            <consortium name="The Broad Institute Genome Sequencing Platform"/>
            <person name="Cuomo C."/>
            <person name="Litvintseva A."/>
            <person name="Chen Y."/>
            <person name="Heitman J."/>
            <person name="Sun S."/>
            <person name="Springer D."/>
            <person name="Dromer F."/>
            <person name="Young S.K."/>
            <person name="Zeng Q."/>
            <person name="Gargeya S."/>
            <person name="Fitzgerald M."/>
            <person name="Abouelleil A."/>
            <person name="Alvarado L."/>
            <person name="Berlin A.M."/>
            <person name="Chapman S.B."/>
            <person name="Dewar J."/>
            <person name="Goldberg J."/>
            <person name="Griggs A."/>
            <person name="Gujja S."/>
            <person name="Hansen M."/>
            <person name="Howarth C."/>
            <person name="Imamovic A."/>
            <person name="Larimer J."/>
            <person name="McCowan C."/>
            <person name="Murphy C."/>
            <person name="Pearson M."/>
            <person name="Priest M."/>
            <person name="Roberts A."/>
            <person name="Saif S."/>
            <person name="Shea T."/>
            <person name="Sykes S."/>
            <person name="Wortman J."/>
            <person name="Nusbaum C."/>
            <person name="Birren B."/>
        </authorList>
    </citation>
    <scope>NUCLEOTIDE SEQUENCE [LARGE SCALE GENOMIC DNA]</scope>
    <source>
        <strain evidence="2 3">CBS 10435</strain>
    </source>
</reference>
<name>A0A1B9II46_9TREE</name>
<feature type="compositionally biased region" description="Basic and acidic residues" evidence="1">
    <location>
        <begin position="29"/>
        <end position="39"/>
    </location>
</feature>
<organism evidence="2 3">
    <name type="scientific">Kwoniella mangroviensis CBS 10435</name>
    <dbReference type="NCBI Taxonomy" id="1331196"/>
    <lineage>
        <taxon>Eukaryota</taxon>
        <taxon>Fungi</taxon>
        <taxon>Dikarya</taxon>
        <taxon>Basidiomycota</taxon>
        <taxon>Agaricomycotina</taxon>
        <taxon>Tremellomycetes</taxon>
        <taxon>Tremellales</taxon>
        <taxon>Cryptococcaceae</taxon>
        <taxon>Kwoniella</taxon>
    </lineage>
</organism>
<gene>
    <name evidence="2" type="ORF">L486_07228</name>
</gene>
<reference evidence="3" key="2">
    <citation type="submission" date="2013-12" db="EMBL/GenBank/DDBJ databases">
        <title>Evolution of pathogenesis and genome organization in the Tremellales.</title>
        <authorList>
            <person name="Cuomo C."/>
            <person name="Litvintseva A."/>
            <person name="Heitman J."/>
            <person name="Chen Y."/>
            <person name="Sun S."/>
            <person name="Springer D."/>
            <person name="Dromer F."/>
            <person name="Young S."/>
            <person name="Zeng Q."/>
            <person name="Chapman S."/>
            <person name="Gujja S."/>
            <person name="Saif S."/>
            <person name="Birren B."/>
        </authorList>
    </citation>
    <scope>NUCLEOTIDE SEQUENCE [LARGE SCALE GENOMIC DNA]</scope>
    <source>
        <strain evidence="3">CBS 10435</strain>
    </source>
</reference>
<evidence type="ECO:0000313" key="3">
    <source>
        <dbReference type="Proteomes" id="UP000092583"/>
    </source>
</evidence>
<feature type="region of interest" description="Disordered" evidence="1">
    <location>
        <begin position="1"/>
        <end position="39"/>
    </location>
</feature>
<protein>
    <submittedName>
        <fullName evidence="2">Uncharacterized protein</fullName>
    </submittedName>
</protein>
<dbReference type="EMBL" id="KI669467">
    <property type="protein sequence ID" value="OCF55117.1"/>
    <property type="molecule type" value="Genomic_DNA"/>
</dbReference>
<feature type="compositionally biased region" description="Polar residues" evidence="1">
    <location>
        <begin position="9"/>
        <end position="28"/>
    </location>
</feature>
<evidence type="ECO:0000313" key="2">
    <source>
        <dbReference type="EMBL" id="OCF55117.1"/>
    </source>
</evidence>
<proteinExistence type="predicted"/>
<evidence type="ECO:0000256" key="1">
    <source>
        <dbReference type="SAM" id="MobiDB-lite"/>
    </source>
</evidence>
<accession>A0A1B9II46</accession>